<evidence type="ECO:0000256" key="1">
    <source>
        <dbReference type="SAM" id="Phobius"/>
    </source>
</evidence>
<keyword evidence="1" id="KW-1133">Transmembrane helix</keyword>
<keyword evidence="1" id="KW-0472">Membrane</keyword>
<proteinExistence type="predicted"/>
<evidence type="ECO:0000313" key="2">
    <source>
        <dbReference type="EMBL" id="KAE9543301.1"/>
    </source>
</evidence>
<feature type="transmembrane region" description="Helical" evidence="1">
    <location>
        <begin position="64"/>
        <end position="83"/>
    </location>
</feature>
<dbReference type="AlphaFoldDB" id="A0A6G0U2F9"/>
<organism evidence="2 3">
    <name type="scientific">Aphis glycines</name>
    <name type="common">Soybean aphid</name>
    <dbReference type="NCBI Taxonomy" id="307491"/>
    <lineage>
        <taxon>Eukaryota</taxon>
        <taxon>Metazoa</taxon>
        <taxon>Ecdysozoa</taxon>
        <taxon>Arthropoda</taxon>
        <taxon>Hexapoda</taxon>
        <taxon>Insecta</taxon>
        <taxon>Pterygota</taxon>
        <taxon>Neoptera</taxon>
        <taxon>Paraneoptera</taxon>
        <taxon>Hemiptera</taxon>
        <taxon>Sternorrhyncha</taxon>
        <taxon>Aphidomorpha</taxon>
        <taxon>Aphidoidea</taxon>
        <taxon>Aphididae</taxon>
        <taxon>Aphidini</taxon>
        <taxon>Aphis</taxon>
        <taxon>Aphis</taxon>
    </lineage>
</organism>
<dbReference type="Proteomes" id="UP000475862">
    <property type="component" value="Unassembled WGS sequence"/>
</dbReference>
<keyword evidence="3" id="KW-1185">Reference proteome</keyword>
<feature type="transmembrane region" description="Helical" evidence="1">
    <location>
        <begin position="175"/>
        <end position="199"/>
    </location>
</feature>
<keyword evidence="1" id="KW-0812">Transmembrane</keyword>
<gene>
    <name evidence="2" type="ORF">AGLY_003212</name>
</gene>
<comment type="caution">
    <text evidence="2">The sequence shown here is derived from an EMBL/GenBank/DDBJ whole genome shotgun (WGS) entry which is preliminary data.</text>
</comment>
<sequence>MLIKKIINYISHKIGELRSILYGSNVIINTYYSKQYVFHVCYVATSFVGLHIIIHIYIVMLEYTLGLVSYFACNLNFVFKIHLNKNFSGERLCCLTKLINITNAFCFIYFSCSFLVVGYIYGFGITFEFISLHKYYKLNFLLLPKIIFAYLLIFYSKTFDIYCFYENSGRGETSLILCISIICITCNFIVDLSMLQIFLFI</sequence>
<evidence type="ECO:0000313" key="3">
    <source>
        <dbReference type="Proteomes" id="UP000475862"/>
    </source>
</evidence>
<feature type="transmembrane region" description="Helical" evidence="1">
    <location>
        <begin position="104"/>
        <end position="123"/>
    </location>
</feature>
<feature type="transmembrane region" description="Helical" evidence="1">
    <location>
        <begin position="135"/>
        <end position="155"/>
    </location>
</feature>
<dbReference type="EMBL" id="VYZN01000009">
    <property type="protein sequence ID" value="KAE9543301.1"/>
    <property type="molecule type" value="Genomic_DNA"/>
</dbReference>
<name>A0A6G0U2F9_APHGL</name>
<feature type="transmembrane region" description="Helical" evidence="1">
    <location>
        <begin position="36"/>
        <end position="58"/>
    </location>
</feature>
<protein>
    <submittedName>
        <fullName evidence="2">Uncharacterized protein</fullName>
    </submittedName>
</protein>
<reference evidence="2 3" key="1">
    <citation type="submission" date="2019-08" db="EMBL/GenBank/DDBJ databases">
        <title>The genome of the soybean aphid Biotype 1, its phylome, world population structure and adaptation to the North American continent.</title>
        <authorList>
            <person name="Giordano R."/>
            <person name="Donthu R.K."/>
            <person name="Hernandez A.G."/>
            <person name="Wright C.L."/>
            <person name="Zimin A.V."/>
        </authorList>
    </citation>
    <scope>NUCLEOTIDE SEQUENCE [LARGE SCALE GENOMIC DNA]</scope>
    <source>
        <tissue evidence="2">Whole aphids</tissue>
    </source>
</reference>
<accession>A0A6G0U2F9</accession>